<dbReference type="PANTHER" id="PTHR45625:SF2">
    <property type="entry name" value="PEPTIDYL-PROLYL CIS-TRANS ISOMERASE-LIKE 3"/>
    <property type="match status" value="1"/>
</dbReference>
<comment type="catalytic activity">
    <reaction evidence="1 6">
        <text>[protein]-peptidylproline (omega=180) = [protein]-peptidylproline (omega=0)</text>
        <dbReference type="Rhea" id="RHEA:16237"/>
        <dbReference type="Rhea" id="RHEA-COMP:10747"/>
        <dbReference type="Rhea" id="RHEA-COMP:10748"/>
        <dbReference type="ChEBI" id="CHEBI:83833"/>
        <dbReference type="ChEBI" id="CHEBI:83834"/>
        <dbReference type="EC" id="5.2.1.8"/>
    </reaction>
</comment>
<evidence type="ECO:0000256" key="2">
    <source>
        <dbReference type="ARBA" id="ARBA00002388"/>
    </source>
</evidence>
<evidence type="ECO:0000256" key="3">
    <source>
        <dbReference type="ARBA" id="ARBA00023110"/>
    </source>
</evidence>
<evidence type="ECO:0000256" key="6">
    <source>
        <dbReference type="RuleBase" id="RU363019"/>
    </source>
</evidence>
<feature type="domain" description="PPIase cyclophilin-type" evidence="7">
    <location>
        <begin position="6"/>
        <end position="162"/>
    </location>
</feature>
<dbReference type="InterPro" id="IPR029000">
    <property type="entry name" value="Cyclophilin-like_dom_sf"/>
</dbReference>
<dbReference type="PRINTS" id="PR00153">
    <property type="entry name" value="CSAPPISMRASE"/>
</dbReference>
<keyword evidence="3 6" id="KW-0697">Rotamase</keyword>
<name>A0A9P6TH51_9BASI</name>
<dbReference type="PIRSF" id="PIRSF001467">
    <property type="entry name" value="Peptidylpro_ismrse"/>
    <property type="match status" value="1"/>
</dbReference>
<evidence type="ECO:0000256" key="4">
    <source>
        <dbReference type="ARBA" id="ARBA00023235"/>
    </source>
</evidence>
<comment type="similarity">
    <text evidence="5">Belongs to the cyclophilin-type PPIase family. PPIL3 subfamily.</text>
</comment>
<dbReference type="InterPro" id="IPR024936">
    <property type="entry name" value="Cyclophilin-type_PPIase"/>
</dbReference>
<dbReference type="PANTHER" id="PTHR45625">
    <property type="entry name" value="PEPTIDYL-PROLYL CIS-TRANS ISOMERASE-RELATED"/>
    <property type="match status" value="1"/>
</dbReference>
<sequence>MLLSILIQSVTLHTNLGDLKIEIFAEAVPRAAENFLALCASGYYDSCIWHRNIKGFMIQTGDPTGTGKGGQSIWGKMFPDEIRSTLKFNQRGIVAMASSGRDTNKSQFFILYAKQPHLDGNYTIIGRVIDGAINGTLDLMEKVAVNEKHRPVQEIKMKGVTIHANPLADKEADR</sequence>
<dbReference type="CDD" id="cd01928">
    <property type="entry name" value="Cyclophilin_PPIL3_like"/>
    <property type="match status" value="1"/>
</dbReference>
<organism evidence="8 9">
    <name type="scientific">Cronartium quercuum f. sp. fusiforme G11</name>
    <dbReference type="NCBI Taxonomy" id="708437"/>
    <lineage>
        <taxon>Eukaryota</taxon>
        <taxon>Fungi</taxon>
        <taxon>Dikarya</taxon>
        <taxon>Basidiomycota</taxon>
        <taxon>Pucciniomycotina</taxon>
        <taxon>Pucciniomycetes</taxon>
        <taxon>Pucciniales</taxon>
        <taxon>Coleosporiaceae</taxon>
        <taxon>Cronartium</taxon>
    </lineage>
</organism>
<evidence type="ECO:0000256" key="5">
    <source>
        <dbReference type="ARBA" id="ARBA00038286"/>
    </source>
</evidence>
<evidence type="ECO:0000313" key="9">
    <source>
        <dbReference type="Proteomes" id="UP000886653"/>
    </source>
</evidence>
<dbReference type="SUPFAM" id="SSF50891">
    <property type="entry name" value="Cyclophilin-like"/>
    <property type="match status" value="1"/>
</dbReference>
<dbReference type="OrthoDB" id="271386at2759"/>
<dbReference type="InterPro" id="IPR002130">
    <property type="entry name" value="Cyclophilin-type_PPIase_dom"/>
</dbReference>
<reference evidence="8" key="1">
    <citation type="submission" date="2013-11" db="EMBL/GenBank/DDBJ databases">
        <title>Genome sequence of the fusiform rust pathogen reveals effectors for host alternation and coevolution with pine.</title>
        <authorList>
            <consortium name="DOE Joint Genome Institute"/>
            <person name="Smith K."/>
            <person name="Pendleton A."/>
            <person name="Kubisiak T."/>
            <person name="Anderson C."/>
            <person name="Salamov A."/>
            <person name="Aerts A."/>
            <person name="Riley R."/>
            <person name="Clum A."/>
            <person name="Lindquist E."/>
            <person name="Ence D."/>
            <person name="Campbell M."/>
            <person name="Kronenberg Z."/>
            <person name="Feau N."/>
            <person name="Dhillon B."/>
            <person name="Hamelin R."/>
            <person name="Burleigh J."/>
            <person name="Smith J."/>
            <person name="Yandell M."/>
            <person name="Nelson C."/>
            <person name="Grigoriev I."/>
            <person name="Davis J."/>
        </authorList>
    </citation>
    <scope>NUCLEOTIDE SEQUENCE</scope>
    <source>
        <strain evidence="8">G11</strain>
    </source>
</reference>
<comment type="caution">
    <text evidence="8">The sequence shown here is derived from an EMBL/GenBank/DDBJ whole genome shotgun (WGS) entry which is preliminary data.</text>
</comment>
<dbReference type="InterPro" id="IPR044666">
    <property type="entry name" value="Cyclophilin_A-like"/>
</dbReference>
<evidence type="ECO:0000259" key="7">
    <source>
        <dbReference type="PROSITE" id="PS50072"/>
    </source>
</evidence>
<protein>
    <recommendedName>
        <fullName evidence="6">Peptidyl-prolyl cis-trans isomerase</fullName>
        <shortName evidence="6">PPIase</shortName>
        <ecNumber evidence="6">5.2.1.8</ecNumber>
    </recommendedName>
</protein>
<evidence type="ECO:0000256" key="1">
    <source>
        <dbReference type="ARBA" id="ARBA00000971"/>
    </source>
</evidence>
<dbReference type="Gene3D" id="2.40.100.10">
    <property type="entry name" value="Cyclophilin-like"/>
    <property type="match status" value="1"/>
</dbReference>
<dbReference type="PROSITE" id="PS50072">
    <property type="entry name" value="CSA_PPIASE_2"/>
    <property type="match status" value="1"/>
</dbReference>
<accession>A0A9P6TH51</accession>
<proteinExistence type="inferred from homology"/>
<dbReference type="FunFam" id="2.40.100.10:FF:000012">
    <property type="entry name" value="Peptidyl-prolyl cis-trans isomerase"/>
    <property type="match status" value="1"/>
</dbReference>
<comment type="function">
    <text evidence="2 6">PPIases accelerate the folding of proteins. It catalyzes the cis-trans isomerization of proline imidic peptide bonds in oligopeptides.</text>
</comment>
<evidence type="ECO:0000313" key="8">
    <source>
        <dbReference type="EMBL" id="KAG0151420.1"/>
    </source>
</evidence>
<gene>
    <name evidence="8" type="ORF">CROQUDRAFT_36874</name>
</gene>
<dbReference type="GO" id="GO:0071013">
    <property type="term" value="C:catalytic step 2 spliceosome"/>
    <property type="evidence" value="ECO:0007669"/>
    <property type="project" value="TreeGrafter"/>
</dbReference>
<dbReference type="EC" id="5.2.1.8" evidence="6"/>
<dbReference type="EMBL" id="MU167213">
    <property type="protein sequence ID" value="KAG0151420.1"/>
    <property type="molecule type" value="Genomic_DNA"/>
</dbReference>
<dbReference type="Pfam" id="PF00160">
    <property type="entry name" value="Pro_isomerase"/>
    <property type="match status" value="1"/>
</dbReference>
<keyword evidence="9" id="KW-1185">Reference proteome</keyword>
<dbReference type="Proteomes" id="UP000886653">
    <property type="component" value="Unassembled WGS sequence"/>
</dbReference>
<dbReference type="GO" id="GO:0003755">
    <property type="term" value="F:peptidyl-prolyl cis-trans isomerase activity"/>
    <property type="evidence" value="ECO:0007669"/>
    <property type="project" value="UniProtKB-UniRule"/>
</dbReference>
<dbReference type="AlphaFoldDB" id="A0A9P6TH51"/>
<keyword evidence="4 6" id="KW-0413">Isomerase</keyword>